<dbReference type="Pfam" id="PF10821">
    <property type="entry name" value="DUF2567"/>
    <property type="match status" value="1"/>
</dbReference>
<dbReference type="EMBL" id="JBHSFO010000010">
    <property type="protein sequence ID" value="MFC4605408.1"/>
    <property type="molecule type" value="Genomic_DNA"/>
</dbReference>
<protein>
    <submittedName>
        <fullName evidence="2">DUF2567 domain-containing protein</fullName>
    </submittedName>
</protein>
<keyword evidence="1" id="KW-0472">Membrane</keyword>
<sequence>MTTAAPSRTTRPEVRAAARIVVAVTAVSALGGVVWGLLVPAERFLVTSRGAASLTGESMHRFDAVALMLCVGLVIGVLSAVAAWMWRSVRGPVVFGGLLIGSVVGAATTALVGLGIANLRFPALDTVEVGQIVSATPGIDTPLALIMQPLVAAMAYLAMASLNPSDDLGVGQAAAPVVEPADPHDRPLPR</sequence>
<evidence type="ECO:0000313" key="2">
    <source>
        <dbReference type="EMBL" id="MFC4605408.1"/>
    </source>
</evidence>
<dbReference type="Proteomes" id="UP001595914">
    <property type="component" value="Unassembled WGS sequence"/>
</dbReference>
<proteinExistence type="predicted"/>
<feature type="transmembrane region" description="Helical" evidence="1">
    <location>
        <begin position="16"/>
        <end position="38"/>
    </location>
</feature>
<keyword evidence="1" id="KW-0812">Transmembrane</keyword>
<evidence type="ECO:0000256" key="1">
    <source>
        <dbReference type="SAM" id="Phobius"/>
    </source>
</evidence>
<gene>
    <name evidence="2" type="ORF">ACFO6S_17040</name>
</gene>
<organism evidence="2 3">
    <name type="scientific">Rhodococcus kronopolitis</name>
    <dbReference type="NCBI Taxonomy" id="1460226"/>
    <lineage>
        <taxon>Bacteria</taxon>
        <taxon>Bacillati</taxon>
        <taxon>Actinomycetota</taxon>
        <taxon>Actinomycetes</taxon>
        <taxon>Mycobacteriales</taxon>
        <taxon>Nocardiaceae</taxon>
        <taxon>Rhodococcus</taxon>
    </lineage>
</organism>
<evidence type="ECO:0000313" key="3">
    <source>
        <dbReference type="Proteomes" id="UP001595914"/>
    </source>
</evidence>
<keyword evidence="3" id="KW-1185">Reference proteome</keyword>
<keyword evidence="1" id="KW-1133">Transmembrane helix</keyword>
<comment type="caution">
    <text evidence="2">The sequence shown here is derived from an EMBL/GenBank/DDBJ whole genome shotgun (WGS) entry which is preliminary data.</text>
</comment>
<feature type="transmembrane region" description="Helical" evidence="1">
    <location>
        <begin position="64"/>
        <end position="86"/>
    </location>
</feature>
<name>A0ABV9FWM8_9NOCA</name>
<reference evidence="3" key="1">
    <citation type="journal article" date="2019" name="Int. J. Syst. Evol. Microbiol.">
        <title>The Global Catalogue of Microorganisms (GCM) 10K type strain sequencing project: providing services to taxonomists for standard genome sequencing and annotation.</title>
        <authorList>
            <consortium name="The Broad Institute Genomics Platform"/>
            <consortium name="The Broad Institute Genome Sequencing Center for Infectious Disease"/>
            <person name="Wu L."/>
            <person name="Ma J."/>
        </authorList>
    </citation>
    <scope>NUCLEOTIDE SEQUENCE [LARGE SCALE GENOMIC DNA]</scope>
    <source>
        <strain evidence="3">CCUG 54520</strain>
    </source>
</reference>
<feature type="transmembrane region" description="Helical" evidence="1">
    <location>
        <begin position="93"/>
        <end position="117"/>
    </location>
</feature>
<dbReference type="InterPro" id="IPR021213">
    <property type="entry name" value="DUF2567"/>
</dbReference>
<dbReference type="RefSeq" id="WP_378418975.1">
    <property type="nucleotide sequence ID" value="NZ_JBHSFO010000010.1"/>
</dbReference>
<accession>A0ABV9FWM8</accession>